<proteinExistence type="predicted"/>
<evidence type="ECO:0000313" key="1">
    <source>
        <dbReference type="EMBL" id="QJA54001.1"/>
    </source>
</evidence>
<organism evidence="1">
    <name type="scientific">viral metagenome</name>
    <dbReference type="NCBI Taxonomy" id="1070528"/>
    <lineage>
        <taxon>unclassified sequences</taxon>
        <taxon>metagenomes</taxon>
        <taxon>organismal metagenomes</taxon>
    </lineage>
</organism>
<dbReference type="EMBL" id="MT141552">
    <property type="protein sequence ID" value="QJA66289.1"/>
    <property type="molecule type" value="Genomic_DNA"/>
</dbReference>
<reference evidence="1" key="1">
    <citation type="submission" date="2020-03" db="EMBL/GenBank/DDBJ databases">
        <title>The deep terrestrial virosphere.</title>
        <authorList>
            <person name="Holmfeldt K."/>
            <person name="Nilsson E."/>
            <person name="Simone D."/>
            <person name="Lopez-Fernandez M."/>
            <person name="Wu X."/>
            <person name="de Brujin I."/>
            <person name="Lundin D."/>
            <person name="Andersson A."/>
            <person name="Bertilsson S."/>
            <person name="Dopson M."/>
        </authorList>
    </citation>
    <scope>NUCLEOTIDE SEQUENCE</scope>
    <source>
        <strain evidence="2">MM415B00358</strain>
        <strain evidence="1">TM448A04268</strain>
    </source>
</reference>
<protein>
    <submittedName>
        <fullName evidence="1">Uncharacterized protein</fullName>
    </submittedName>
</protein>
<dbReference type="AlphaFoldDB" id="A0A6H2A2X6"/>
<name>A0A6H2A2X6_9ZZZZ</name>
<accession>A0A6H2A2X6</accession>
<evidence type="ECO:0000313" key="2">
    <source>
        <dbReference type="EMBL" id="QJA66289.1"/>
    </source>
</evidence>
<dbReference type="EMBL" id="MT144469">
    <property type="protein sequence ID" value="QJA54001.1"/>
    <property type="molecule type" value="Genomic_DNA"/>
</dbReference>
<sequence>MKEAKVELREMIITRLCNQPPIHKCKNSEHYSHKTVSLICKECLADQILALVEAHYANEKADFGMSVREATLAECEADKQKALKEGIVESDSGNMWCLNKECLEEIEARFQQK</sequence>
<gene>
    <name evidence="2" type="ORF">MM415B00358_0051</name>
    <name evidence="1" type="ORF">TM448A04268_0002</name>
</gene>